<keyword evidence="2" id="KW-1185">Reference proteome</keyword>
<protein>
    <submittedName>
        <fullName evidence="1">Uncharacterized protein</fullName>
    </submittedName>
</protein>
<evidence type="ECO:0000313" key="1">
    <source>
        <dbReference type="EMBL" id="KDP41913.1"/>
    </source>
</evidence>
<name>A0A067L3V0_JATCU</name>
<organism evidence="1 2">
    <name type="scientific">Jatropha curcas</name>
    <name type="common">Barbados nut</name>
    <dbReference type="NCBI Taxonomy" id="180498"/>
    <lineage>
        <taxon>Eukaryota</taxon>
        <taxon>Viridiplantae</taxon>
        <taxon>Streptophyta</taxon>
        <taxon>Embryophyta</taxon>
        <taxon>Tracheophyta</taxon>
        <taxon>Spermatophyta</taxon>
        <taxon>Magnoliopsida</taxon>
        <taxon>eudicotyledons</taxon>
        <taxon>Gunneridae</taxon>
        <taxon>Pentapetalae</taxon>
        <taxon>rosids</taxon>
        <taxon>fabids</taxon>
        <taxon>Malpighiales</taxon>
        <taxon>Euphorbiaceae</taxon>
        <taxon>Crotonoideae</taxon>
        <taxon>Jatropheae</taxon>
        <taxon>Jatropha</taxon>
    </lineage>
</organism>
<dbReference type="AlphaFoldDB" id="A0A067L3V0"/>
<dbReference type="Proteomes" id="UP000027138">
    <property type="component" value="Unassembled WGS sequence"/>
</dbReference>
<sequence length="87" mass="9756">MTEEVPTVPRLDVDLASIILPVFGFSTYEIPSYDLGADVVFLQPLIDRILGMDCTSPYWHQLVCFCILSQYLLLSGIEGYGNLRLCP</sequence>
<proteinExistence type="predicted"/>
<dbReference type="EMBL" id="KK914317">
    <property type="protein sequence ID" value="KDP41913.1"/>
    <property type="molecule type" value="Genomic_DNA"/>
</dbReference>
<gene>
    <name evidence="1" type="ORF">JCGZ_26931</name>
</gene>
<reference evidence="1 2" key="1">
    <citation type="journal article" date="2014" name="PLoS ONE">
        <title>Global Analysis of Gene Expression Profiles in Physic Nut (Jatropha curcas L.) Seedlings Exposed to Salt Stress.</title>
        <authorList>
            <person name="Zhang L."/>
            <person name="Zhang C."/>
            <person name="Wu P."/>
            <person name="Chen Y."/>
            <person name="Li M."/>
            <person name="Jiang H."/>
            <person name="Wu G."/>
        </authorList>
    </citation>
    <scope>NUCLEOTIDE SEQUENCE [LARGE SCALE GENOMIC DNA]</scope>
    <source>
        <strain evidence="2">cv. GZQX0401</strain>
        <tissue evidence="1">Young leaves</tissue>
    </source>
</reference>
<evidence type="ECO:0000313" key="2">
    <source>
        <dbReference type="Proteomes" id="UP000027138"/>
    </source>
</evidence>
<accession>A0A067L3V0</accession>